<dbReference type="PANTHER" id="PTHR46499:SF1">
    <property type="entry name" value="QUEUINE TRNA-RIBOSYLTRANSFERASE"/>
    <property type="match status" value="1"/>
</dbReference>
<gene>
    <name evidence="3" type="primary">tgt_1</name>
    <name evidence="3" type="ORF">NCTC8261_05548</name>
</gene>
<dbReference type="GO" id="GO:0008616">
    <property type="term" value="P:tRNA queuosine(34) biosynthetic process"/>
    <property type="evidence" value="ECO:0007669"/>
    <property type="project" value="TreeGrafter"/>
</dbReference>
<dbReference type="Proteomes" id="UP000254712">
    <property type="component" value="Unassembled WGS sequence"/>
</dbReference>
<dbReference type="Pfam" id="PF01702">
    <property type="entry name" value="TGT"/>
    <property type="match status" value="1"/>
</dbReference>
<name>A0A379X0R8_SALET</name>
<dbReference type="EMBL" id="UGXT01000002">
    <property type="protein sequence ID" value="SUH39196.1"/>
    <property type="molecule type" value="Genomic_DNA"/>
</dbReference>
<evidence type="ECO:0000259" key="2">
    <source>
        <dbReference type="Pfam" id="PF01702"/>
    </source>
</evidence>
<evidence type="ECO:0000313" key="4">
    <source>
        <dbReference type="Proteomes" id="UP000254712"/>
    </source>
</evidence>
<dbReference type="InterPro" id="IPR036511">
    <property type="entry name" value="TGT-like_sf"/>
</dbReference>
<organism evidence="3 4">
    <name type="scientific">Salmonella enterica I</name>
    <dbReference type="NCBI Taxonomy" id="59201"/>
    <lineage>
        <taxon>Bacteria</taxon>
        <taxon>Pseudomonadati</taxon>
        <taxon>Pseudomonadota</taxon>
        <taxon>Gammaproteobacteria</taxon>
        <taxon>Enterobacterales</taxon>
        <taxon>Enterobacteriaceae</taxon>
        <taxon>Salmonella</taxon>
    </lineage>
</organism>
<dbReference type="EC" id="2.4.2.29" evidence="3"/>
<dbReference type="SUPFAM" id="SSF51713">
    <property type="entry name" value="tRNA-guanine transglycosylase"/>
    <property type="match status" value="1"/>
</dbReference>
<dbReference type="GO" id="GO:0005829">
    <property type="term" value="C:cytosol"/>
    <property type="evidence" value="ECO:0007669"/>
    <property type="project" value="TreeGrafter"/>
</dbReference>
<dbReference type="InterPro" id="IPR002616">
    <property type="entry name" value="tRNA_ribo_trans-like"/>
</dbReference>
<dbReference type="AlphaFoldDB" id="A0A379X0R8"/>
<protein>
    <submittedName>
        <fullName evidence="3">Queuine tRNA-ribosyltransferase tRNA-guanine transglycosylase</fullName>
        <ecNumber evidence="3">2.4.2.29</ecNumber>
    </submittedName>
</protein>
<keyword evidence="3" id="KW-0328">Glycosyltransferase</keyword>
<feature type="domain" description="tRNA-guanine(15) transglycosylase-like" evidence="2">
    <location>
        <begin position="1"/>
        <end position="104"/>
    </location>
</feature>
<dbReference type="NCBIfam" id="TIGR00449">
    <property type="entry name" value="tgt_general"/>
    <property type="match status" value="1"/>
</dbReference>
<evidence type="ECO:0000313" key="3">
    <source>
        <dbReference type="EMBL" id="SUH39196.1"/>
    </source>
</evidence>
<proteinExistence type="predicted"/>
<reference evidence="3 4" key="1">
    <citation type="submission" date="2018-06" db="EMBL/GenBank/DDBJ databases">
        <authorList>
            <consortium name="Pathogen Informatics"/>
            <person name="Doyle S."/>
        </authorList>
    </citation>
    <scope>NUCLEOTIDE SEQUENCE [LARGE SCALE GENOMIC DNA]</scope>
    <source>
        <strain evidence="3 4">NCTC8261</strain>
    </source>
</reference>
<dbReference type="PANTHER" id="PTHR46499">
    <property type="entry name" value="QUEUINE TRNA-RIBOSYLTRANSFERASE"/>
    <property type="match status" value="1"/>
</dbReference>
<evidence type="ECO:0000256" key="1">
    <source>
        <dbReference type="ARBA" id="ARBA00022694"/>
    </source>
</evidence>
<keyword evidence="1" id="KW-0819">tRNA processing</keyword>
<sequence>MFDCVMPTRNARNGHLFVTDGVVKIRNAKHKSDTSPLDAECDCYTCRNYSRAYLHHLDRCNEILGARLNTIHNLRYYQRLMAGLRKAIEEGKLESFVTEFYQRQGRPVPPLNVD</sequence>
<dbReference type="InterPro" id="IPR050076">
    <property type="entry name" value="ArchSynthase1/Queuine_TRR"/>
</dbReference>
<accession>A0A379X0R8</accession>
<dbReference type="Gene3D" id="3.20.20.105">
    <property type="entry name" value="Queuine tRNA-ribosyltransferase-like"/>
    <property type="match status" value="1"/>
</dbReference>
<dbReference type="GO" id="GO:0016757">
    <property type="term" value="F:glycosyltransferase activity"/>
    <property type="evidence" value="ECO:0007669"/>
    <property type="project" value="UniProtKB-KW"/>
</dbReference>
<keyword evidence="3" id="KW-0808">Transferase</keyword>